<dbReference type="Pfam" id="PF00384">
    <property type="entry name" value="Molybdopterin"/>
    <property type="match status" value="1"/>
</dbReference>
<keyword evidence="5" id="KW-0560">Oxidoreductase</keyword>
<dbReference type="GO" id="GO:0043546">
    <property type="term" value="F:molybdopterin cofactor binding"/>
    <property type="evidence" value="ECO:0007669"/>
    <property type="project" value="InterPro"/>
</dbReference>
<dbReference type="PROSITE" id="PS51669">
    <property type="entry name" value="4FE4S_MOW_BIS_MGD"/>
    <property type="match status" value="1"/>
</dbReference>
<dbReference type="PROSITE" id="PS51379">
    <property type="entry name" value="4FE4S_FER_2"/>
    <property type="match status" value="2"/>
</dbReference>
<dbReference type="Gene3D" id="3.40.50.740">
    <property type="match status" value="1"/>
</dbReference>
<dbReference type="PANTHER" id="PTHR43105:SF14">
    <property type="entry name" value="FORMATE DEHYDROGENASE H"/>
    <property type="match status" value="1"/>
</dbReference>
<dbReference type="EMBL" id="UOGA01000122">
    <property type="protein sequence ID" value="VAX18372.1"/>
    <property type="molecule type" value="Genomic_DNA"/>
</dbReference>
<evidence type="ECO:0000256" key="3">
    <source>
        <dbReference type="ARBA" id="ARBA00022723"/>
    </source>
</evidence>
<dbReference type="Gene3D" id="3.30.70.20">
    <property type="match status" value="1"/>
</dbReference>
<dbReference type="AlphaFoldDB" id="A0A3B1BR13"/>
<keyword evidence="3" id="KW-0479">Metal-binding</keyword>
<evidence type="ECO:0000256" key="2">
    <source>
        <dbReference type="ARBA" id="ARBA00022485"/>
    </source>
</evidence>
<dbReference type="CDD" id="cd00508">
    <property type="entry name" value="MopB_CT_Fdh-Nap-like"/>
    <property type="match status" value="1"/>
</dbReference>
<dbReference type="GO" id="GO:0046872">
    <property type="term" value="F:metal ion binding"/>
    <property type="evidence" value="ECO:0007669"/>
    <property type="project" value="UniProtKB-KW"/>
</dbReference>
<dbReference type="InterPro" id="IPR041924">
    <property type="entry name" value="Formate_Dh-H_N"/>
</dbReference>
<dbReference type="PROSITE" id="PS00198">
    <property type="entry name" value="4FE4S_FER_1"/>
    <property type="match status" value="1"/>
</dbReference>
<feature type="domain" description="4Fe-4S ferredoxin-type" evidence="9">
    <location>
        <begin position="136"/>
        <end position="165"/>
    </location>
</feature>
<protein>
    <submittedName>
        <fullName evidence="11">NAD-dependent formate dehydrogenase alpha subunit</fullName>
    </submittedName>
</protein>
<accession>A0A3B1BR13</accession>
<dbReference type="Gene3D" id="3.10.20.740">
    <property type="match status" value="1"/>
</dbReference>
<dbReference type="GO" id="GO:0003954">
    <property type="term" value="F:NADH dehydrogenase activity"/>
    <property type="evidence" value="ECO:0007669"/>
    <property type="project" value="TreeGrafter"/>
</dbReference>
<reference evidence="11" key="1">
    <citation type="submission" date="2018-06" db="EMBL/GenBank/DDBJ databases">
        <authorList>
            <person name="Zhirakovskaya E."/>
        </authorList>
    </citation>
    <scope>NUCLEOTIDE SEQUENCE</scope>
</reference>
<keyword evidence="7" id="KW-0411">Iron-sulfur</keyword>
<evidence type="ECO:0000256" key="1">
    <source>
        <dbReference type="ARBA" id="ARBA00007023"/>
    </source>
</evidence>
<feature type="domain" description="4Fe-4S Mo/W bis-MGD-type" evidence="10">
    <location>
        <begin position="215"/>
        <end position="271"/>
    </location>
</feature>
<dbReference type="FunFam" id="3.30.70.20:FF:000035">
    <property type="entry name" value="Iron hydrogenase 1"/>
    <property type="match status" value="1"/>
</dbReference>
<dbReference type="InterPro" id="IPR006963">
    <property type="entry name" value="Mopterin_OxRdtase_4Fe-4S_dom"/>
</dbReference>
<dbReference type="InterPro" id="IPR027467">
    <property type="entry name" value="MopterinOxRdtase_cofactor_BS"/>
</dbReference>
<dbReference type="Pfam" id="PF04879">
    <property type="entry name" value="Molybdop_Fe4S4"/>
    <property type="match status" value="1"/>
</dbReference>
<dbReference type="Gene3D" id="2.20.25.90">
    <property type="entry name" value="ADC-like domains"/>
    <property type="match status" value="1"/>
</dbReference>
<dbReference type="Pfam" id="PF13510">
    <property type="entry name" value="Fer2_4"/>
    <property type="match status" value="1"/>
</dbReference>
<evidence type="ECO:0000259" key="8">
    <source>
        <dbReference type="PROSITE" id="PS51085"/>
    </source>
</evidence>
<dbReference type="InterPro" id="IPR017900">
    <property type="entry name" value="4Fe4S_Fe_S_CS"/>
</dbReference>
<feature type="domain" description="4Fe-4S ferredoxin-type" evidence="9">
    <location>
        <begin position="179"/>
        <end position="208"/>
    </location>
</feature>
<dbReference type="PROSITE" id="PS51085">
    <property type="entry name" value="2FE2S_FER_2"/>
    <property type="match status" value="1"/>
</dbReference>
<dbReference type="InterPro" id="IPR006656">
    <property type="entry name" value="Mopterin_OxRdtase"/>
</dbReference>
<evidence type="ECO:0000259" key="9">
    <source>
        <dbReference type="PROSITE" id="PS51379"/>
    </source>
</evidence>
<dbReference type="InterPro" id="IPR006657">
    <property type="entry name" value="MoPterin_dinucl-bd_dom"/>
</dbReference>
<sequence>MTINITIDNKKVTAPEGCTILQAANIAGADIPTLCHDQRVKALGVCRLCVVEVEGARNLVASCGAPATEGMEITTNSKRVRASRKVILELLLSDIGDGSAKSLSGSAMEKLLKEYGVTKSGFPRTRQKIKIDRRGPLYTHDYDKCVLCRMCITTCETRIGRYVTGLTGKGNATGLATFGQAPLTETECEFCGACIDACPTGALIENWRLKSPDWDRQAKSICTYCGTGCGIIANVNNGKITGVEGDPTHPVSLGDLCVKGRFAFDFVHHPDRLKTPMIRKRKGGKLVKATWDEALDFVAKRLNEIKKKSGPDSIAGVSSSRCSNEDNYVMSRFMRSVIGTNNIDNCARVCHAPSVTGLAAAFGSGAATNSLEEIEGAEVIFLIGSNPQDAHPIISLKIKKAVNNGASLIIADPRKIWLSKYSTIHLPLKPGSNVALINAMLNVIIEEGLTDGQFISARTENFKAVKKMAAGYPPAKVSRMIGVSAKDIRMAARLYASSKKSMILYGLGITEHTSGTNNVKALANLVMATGNVGRPNSGINPLRGQNNVQGACDMGALPNVFAGYQSVADESVVTKFEERYGAKLSRSVGLKTTEYYDAIENGDLKALVIMAMDPASTDPNLNRVHAALKKLDLLVVMEIFNTRTAKMADVVFPAASFAEKEGTFTNAERRVQLFRKIIDPIKGVRPDWRIVLDLANAMGAPMPFSSPEEIWEEIARMTPQFKGIDYRRLESGHGICWPCPDKTHKGTPVMYKVNFPNGLGKFNVIGDVPPKERPDRKYPFTLVTGRRLEHYNDGSMTRRSRGLMKIRPHETVDINRDDAKMKRIKQGDRVKVISRRAEVVVKAKITNSSLPGRLFMSFHFDDALTNTLTSEGRDELSGTPEYKVTAVRLEKIK</sequence>
<dbReference type="SUPFAM" id="SSF54862">
    <property type="entry name" value="4Fe-4S ferredoxins"/>
    <property type="match status" value="1"/>
</dbReference>
<dbReference type="InterPro" id="IPR036010">
    <property type="entry name" value="2Fe-2S_ferredoxin-like_sf"/>
</dbReference>
<dbReference type="SUPFAM" id="SSF53706">
    <property type="entry name" value="Formate dehydrogenase/DMSO reductase, domains 1-3"/>
    <property type="match status" value="1"/>
</dbReference>
<proteinExistence type="inferred from homology"/>
<dbReference type="InterPro" id="IPR054351">
    <property type="entry name" value="NADH_UbQ_OxRdtase_ferredoxin"/>
</dbReference>
<dbReference type="GO" id="GO:0016020">
    <property type="term" value="C:membrane"/>
    <property type="evidence" value="ECO:0007669"/>
    <property type="project" value="TreeGrafter"/>
</dbReference>
<dbReference type="InterPro" id="IPR017896">
    <property type="entry name" value="4Fe4S_Fe-S-bd"/>
</dbReference>
<evidence type="ECO:0000259" key="10">
    <source>
        <dbReference type="PROSITE" id="PS51669"/>
    </source>
</evidence>
<dbReference type="CDD" id="cd02753">
    <property type="entry name" value="MopB_Formate-Dh-H"/>
    <property type="match status" value="1"/>
</dbReference>
<dbReference type="GO" id="GO:0022904">
    <property type="term" value="P:respiratory electron transport chain"/>
    <property type="evidence" value="ECO:0007669"/>
    <property type="project" value="TreeGrafter"/>
</dbReference>
<dbReference type="Gene3D" id="3.40.228.10">
    <property type="entry name" value="Dimethylsulfoxide Reductase, domain 2"/>
    <property type="match status" value="1"/>
</dbReference>
<dbReference type="NCBIfam" id="TIGR01591">
    <property type="entry name" value="Fdh-alpha"/>
    <property type="match status" value="1"/>
</dbReference>
<dbReference type="Pfam" id="PF22117">
    <property type="entry name" value="Fer4_Nqo3"/>
    <property type="match status" value="1"/>
</dbReference>
<evidence type="ECO:0000313" key="11">
    <source>
        <dbReference type="EMBL" id="VAX18372.1"/>
    </source>
</evidence>
<dbReference type="CDD" id="cd00207">
    <property type="entry name" value="fer2"/>
    <property type="match status" value="1"/>
</dbReference>
<organism evidence="11">
    <name type="scientific">hydrothermal vent metagenome</name>
    <dbReference type="NCBI Taxonomy" id="652676"/>
    <lineage>
        <taxon>unclassified sequences</taxon>
        <taxon>metagenomes</taxon>
        <taxon>ecological metagenomes</taxon>
    </lineage>
</organism>
<evidence type="ECO:0000256" key="4">
    <source>
        <dbReference type="ARBA" id="ARBA00022737"/>
    </source>
</evidence>
<name>A0A3B1BR13_9ZZZZ</name>
<evidence type="ECO:0000256" key="5">
    <source>
        <dbReference type="ARBA" id="ARBA00023002"/>
    </source>
</evidence>
<dbReference type="PIRSF" id="PIRSF036643">
    <property type="entry name" value="FDH_alpha"/>
    <property type="match status" value="1"/>
</dbReference>
<dbReference type="Gene3D" id="2.40.40.20">
    <property type="match status" value="1"/>
</dbReference>
<dbReference type="GO" id="GO:0015942">
    <property type="term" value="P:formate metabolic process"/>
    <property type="evidence" value="ECO:0007669"/>
    <property type="project" value="InterPro"/>
</dbReference>
<evidence type="ECO:0000256" key="7">
    <source>
        <dbReference type="ARBA" id="ARBA00023014"/>
    </source>
</evidence>
<feature type="domain" description="2Fe-2S ferredoxin-type" evidence="8">
    <location>
        <begin position="1"/>
        <end position="79"/>
    </location>
</feature>
<dbReference type="SUPFAM" id="SSF50692">
    <property type="entry name" value="ADC-like"/>
    <property type="match status" value="1"/>
</dbReference>
<dbReference type="GO" id="GO:0051539">
    <property type="term" value="F:4 iron, 4 sulfur cluster binding"/>
    <property type="evidence" value="ECO:0007669"/>
    <property type="project" value="UniProtKB-KW"/>
</dbReference>
<dbReference type="GO" id="GO:0008863">
    <property type="term" value="F:formate dehydrogenase (NAD+) activity"/>
    <property type="evidence" value="ECO:0007669"/>
    <property type="project" value="InterPro"/>
</dbReference>
<comment type="similarity">
    <text evidence="1">In the C-terminal section; belongs to the prokaryotic molybdopterin-containing oxidoreductase family.</text>
</comment>
<gene>
    <name evidence="11" type="ORF">MNBD_NITROSPINAE04-2516</name>
</gene>
<keyword evidence="4" id="KW-0677">Repeat</keyword>
<dbReference type="InterPro" id="IPR009010">
    <property type="entry name" value="Asp_de-COase-like_dom_sf"/>
</dbReference>
<evidence type="ECO:0000256" key="6">
    <source>
        <dbReference type="ARBA" id="ARBA00023004"/>
    </source>
</evidence>
<dbReference type="PROSITE" id="PS00551">
    <property type="entry name" value="MOLYBDOPTERIN_PROK_1"/>
    <property type="match status" value="1"/>
</dbReference>
<keyword evidence="2" id="KW-0004">4Fe-4S</keyword>
<dbReference type="InterPro" id="IPR006478">
    <property type="entry name" value="Formate_DH_asu"/>
</dbReference>
<keyword evidence="6" id="KW-0408">Iron</keyword>
<dbReference type="InterPro" id="IPR001041">
    <property type="entry name" value="2Fe-2S_ferredoxin-type"/>
</dbReference>
<dbReference type="InterPro" id="IPR050123">
    <property type="entry name" value="Prok_molybdopt-oxidoreductase"/>
</dbReference>
<dbReference type="SUPFAM" id="SSF54292">
    <property type="entry name" value="2Fe-2S ferredoxin-like"/>
    <property type="match status" value="1"/>
</dbReference>
<dbReference type="PANTHER" id="PTHR43105">
    <property type="entry name" value="RESPIRATORY NITRATE REDUCTASE"/>
    <property type="match status" value="1"/>
</dbReference>
<dbReference type="Pfam" id="PF01568">
    <property type="entry name" value="Molydop_binding"/>
    <property type="match status" value="1"/>
</dbReference>
<dbReference type="SMART" id="SM00926">
    <property type="entry name" value="Molybdop_Fe4S4"/>
    <property type="match status" value="1"/>
</dbReference>